<sequence length="328" mass="36420">MDRLEFLLQRYKNNTATPEEAEELSGLMDGEFRDSAGKEKLSEASERDVEMVFGKLDAVPLAQPARVVRFRRSSVWLAAAATLTIVLVAGLWLISDSTKWFPLSSSLEKDAIAKYSGKQVLNLPDGSKVVLNANSELNFNEASFGKDTREVSLIGEATFDVVHDSSKPFVVHTGKVNTKVLGTEFNINAYLDKEKVTVTVLRGLVEVGDEHQVYGQIKPNEQMAVDIKTNEFLKQKTNAEDAVAWQKNFFILDQVTFAEAIAQIEERFHVKVTISNESLKDCIVSAWFFNNEDVNKVVEDLSMLKQATATINGNKIIIEGGDGCKPSH</sequence>
<proteinExistence type="predicted"/>
<evidence type="ECO:0000256" key="1">
    <source>
        <dbReference type="SAM" id="Phobius"/>
    </source>
</evidence>
<dbReference type="Pfam" id="PF16344">
    <property type="entry name" value="FecR_C"/>
    <property type="match status" value="1"/>
</dbReference>
<evidence type="ECO:0000259" key="3">
    <source>
        <dbReference type="Pfam" id="PF16344"/>
    </source>
</evidence>
<dbReference type="InterPro" id="IPR012373">
    <property type="entry name" value="Ferrdict_sens_TM"/>
</dbReference>
<dbReference type="InterPro" id="IPR032508">
    <property type="entry name" value="FecR_C"/>
</dbReference>
<reference evidence="4 5" key="1">
    <citation type="submission" date="2021-05" db="EMBL/GenBank/DDBJ databases">
        <title>A Polyphasic approach of four new species of the genus Ohtaekwangia: Ohtaekwangia histidinii sp. nov., Ohtaekwangia cretensis sp. nov., Ohtaekwangia indiensis sp. nov., Ohtaekwangia reichenbachii sp. nov. from diverse environment.</title>
        <authorList>
            <person name="Octaviana S."/>
        </authorList>
    </citation>
    <scope>NUCLEOTIDE SEQUENCE [LARGE SCALE GENOMIC DNA]</scope>
    <source>
        <strain evidence="4 5">PWU4</strain>
    </source>
</reference>
<dbReference type="PANTHER" id="PTHR30273:SF2">
    <property type="entry name" value="PROTEIN FECR"/>
    <property type="match status" value="1"/>
</dbReference>
<dbReference type="Pfam" id="PF04773">
    <property type="entry name" value="FecR"/>
    <property type="match status" value="1"/>
</dbReference>
<organism evidence="4 5">
    <name type="scientific">Chryseosolibacter histidini</name>
    <dbReference type="NCBI Taxonomy" id="2782349"/>
    <lineage>
        <taxon>Bacteria</taxon>
        <taxon>Pseudomonadati</taxon>
        <taxon>Bacteroidota</taxon>
        <taxon>Cytophagia</taxon>
        <taxon>Cytophagales</taxon>
        <taxon>Chryseotaleaceae</taxon>
        <taxon>Chryseosolibacter</taxon>
    </lineage>
</organism>
<name>A0AAP2GSL2_9BACT</name>
<dbReference type="Gene3D" id="3.55.50.30">
    <property type="match status" value="1"/>
</dbReference>
<dbReference type="Proteomes" id="UP001319200">
    <property type="component" value="Unassembled WGS sequence"/>
</dbReference>
<evidence type="ECO:0000313" key="5">
    <source>
        <dbReference type="Proteomes" id="UP001319200"/>
    </source>
</evidence>
<dbReference type="PANTHER" id="PTHR30273">
    <property type="entry name" value="PERIPLASMIC SIGNAL SENSOR AND SIGMA FACTOR ACTIVATOR FECR-RELATED"/>
    <property type="match status" value="1"/>
</dbReference>
<feature type="transmembrane region" description="Helical" evidence="1">
    <location>
        <begin position="75"/>
        <end position="94"/>
    </location>
</feature>
<comment type="caution">
    <text evidence="4">The sequence shown here is derived from an EMBL/GenBank/DDBJ whole genome shotgun (WGS) entry which is preliminary data.</text>
</comment>
<dbReference type="GO" id="GO:0016989">
    <property type="term" value="F:sigma factor antagonist activity"/>
    <property type="evidence" value="ECO:0007669"/>
    <property type="project" value="TreeGrafter"/>
</dbReference>
<dbReference type="AlphaFoldDB" id="A0AAP2GSL2"/>
<dbReference type="EMBL" id="JAHESF010000064">
    <property type="protein sequence ID" value="MBT1701290.1"/>
    <property type="molecule type" value="Genomic_DNA"/>
</dbReference>
<dbReference type="PIRSF" id="PIRSF018266">
    <property type="entry name" value="FecR"/>
    <property type="match status" value="1"/>
</dbReference>
<gene>
    <name evidence="4" type="ORF">KK083_30640</name>
</gene>
<keyword evidence="1" id="KW-0812">Transmembrane</keyword>
<feature type="domain" description="Protein FecR C-terminal" evidence="3">
    <location>
        <begin position="250"/>
        <end position="318"/>
    </location>
</feature>
<evidence type="ECO:0000313" key="4">
    <source>
        <dbReference type="EMBL" id="MBT1701290.1"/>
    </source>
</evidence>
<feature type="domain" description="FecR protein" evidence="2">
    <location>
        <begin position="118"/>
        <end position="206"/>
    </location>
</feature>
<keyword evidence="1" id="KW-0472">Membrane</keyword>
<dbReference type="RefSeq" id="WP_254169973.1">
    <property type="nucleotide sequence ID" value="NZ_JAHESF010000064.1"/>
</dbReference>
<evidence type="ECO:0000259" key="2">
    <source>
        <dbReference type="Pfam" id="PF04773"/>
    </source>
</evidence>
<dbReference type="InterPro" id="IPR006860">
    <property type="entry name" value="FecR"/>
</dbReference>
<keyword evidence="1" id="KW-1133">Transmembrane helix</keyword>
<accession>A0AAP2GSL2</accession>
<protein>
    <submittedName>
        <fullName evidence="4">FecR domain-containing protein</fullName>
    </submittedName>
</protein>
<dbReference type="Gene3D" id="2.60.120.1440">
    <property type="match status" value="1"/>
</dbReference>
<keyword evidence="5" id="KW-1185">Reference proteome</keyword>